<protein>
    <submittedName>
        <fullName evidence="1">Uncharacterized protein</fullName>
    </submittedName>
</protein>
<dbReference type="EMBL" id="BK015472">
    <property type="protein sequence ID" value="DAE08631.1"/>
    <property type="molecule type" value="Genomic_DNA"/>
</dbReference>
<sequence length="360" mass="41468">MANSNDIIYSPTLSNNPTLARTFTKSDGTLADTEIAKIMASRGLFDSTASYNEEAWRSRFARIPYLDPYNTMGVTHEYLFFTKPDLHLLNQSTGKVAESLSSYTFFTDTYDRYPHIFEQLQSSAKSKYPCPFMNILSNTVRSQLDIPSLESENDIETGANVYGTKITYRGSSYTSDQDLSFSLEFEDNKFLEVFMLFKTYDEYCRLKNMGMIELDPKRSDDTHWINYTIDKVLHDQFSVYKFVTADDGMSLIYWGKYTGVFPTGAPRDAFSSMDGGPQRLTVPFKAQFFRDMDAVTLSEFNKIGINSSSKYRTSDLPLFDSKRNIINGTWARMPYIYVVPNADRKGMKNKMMKYQLRWKS</sequence>
<proteinExistence type="predicted"/>
<name>A0A8S5PN89_9CAUD</name>
<evidence type="ECO:0000313" key="1">
    <source>
        <dbReference type="EMBL" id="DAE08631.1"/>
    </source>
</evidence>
<accession>A0A8S5PN89</accession>
<organism evidence="1">
    <name type="scientific">Myoviridae sp. ctwwN25</name>
    <dbReference type="NCBI Taxonomy" id="2825209"/>
    <lineage>
        <taxon>Viruses</taxon>
        <taxon>Duplodnaviria</taxon>
        <taxon>Heunggongvirae</taxon>
        <taxon>Uroviricota</taxon>
        <taxon>Caudoviricetes</taxon>
    </lineage>
</organism>
<reference evidence="1" key="1">
    <citation type="journal article" date="2021" name="Proc. Natl. Acad. Sci. U.S.A.">
        <title>A Catalog of Tens of Thousands of Viruses from Human Metagenomes Reveals Hidden Associations with Chronic Diseases.</title>
        <authorList>
            <person name="Tisza M.J."/>
            <person name="Buck C.B."/>
        </authorList>
    </citation>
    <scope>NUCLEOTIDE SEQUENCE</scope>
    <source>
        <strain evidence="1">CtwwN25</strain>
    </source>
</reference>